<comment type="caution">
    <text evidence="3">The sequence shown here is derived from an EMBL/GenBank/DDBJ whole genome shotgun (WGS) entry which is preliminary data.</text>
</comment>
<evidence type="ECO:0000313" key="4">
    <source>
        <dbReference type="Proteomes" id="UP000429484"/>
    </source>
</evidence>
<dbReference type="EMBL" id="WISR01000124">
    <property type="protein sequence ID" value="MQW33546.1"/>
    <property type="molecule type" value="Genomic_DNA"/>
</dbReference>
<feature type="signal peptide" evidence="2">
    <location>
        <begin position="1"/>
        <end position="24"/>
    </location>
</feature>
<gene>
    <name evidence="3" type="ORF">GHK53_12240</name>
</gene>
<evidence type="ECO:0000256" key="2">
    <source>
        <dbReference type="SAM" id="SignalP"/>
    </source>
</evidence>
<dbReference type="RefSeq" id="WP_153349657.1">
    <property type="nucleotide sequence ID" value="NZ_WISR01000124.1"/>
</dbReference>
<evidence type="ECO:0000256" key="1">
    <source>
        <dbReference type="SAM" id="MobiDB-lite"/>
    </source>
</evidence>
<name>A0AAW9TLJ6_RHIML</name>
<dbReference type="Proteomes" id="UP000429484">
    <property type="component" value="Unassembled WGS sequence"/>
</dbReference>
<proteinExistence type="predicted"/>
<keyword evidence="2" id="KW-0732">Signal</keyword>
<accession>A0AAW9TLJ6</accession>
<feature type="chain" id="PRO_5043723798" description="Transmembrane protein" evidence="2">
    <location>
        <begin position="25"/>
        <end position="115"/>
    </location>
</feature>
<reference evidence="3 4" key="1">
    <citation type="journal article" date="2013" name="Genome Biol.">
        <title>Comparative genomics of the core and accessory genomes of 48 Sinorhizobium strains comprising five genospecies.</title>
        <authorList>
            <person name="Sugawara M."/>
            <person name="Epstein B."/>
            <person name="Badgley B.D."/>
            <person name="Unno T."/>
            <person name="Xu L."/>
            <person name="Reese J."/>
            <person name="Gyaneshwar P."/>
            <person name="Denny R."/>
            <person name="Mudge J."/>
            <person name="Bharti A.K."/>
            <person name="Farmer A.D."/>
            <person name="May G.D."/>
            <person name="Woodward J.E."/>
            <person name="Medigue C."/>
            <person name="Vallenet D."/>
            <person name="Lajus A."/>
            <person name="Rouy Z."/>
            <person name="Martinez-Vaz B."/>
            <person name="Tiffin P."/>
            <person name="Young N.D."/>
            <person name="Sadowsky M.J."/>
        </authorList>
    </citation>
    <scope>NUCLEOTIDE SEQUENCE [LARGE SCALE GENOMIC DNA]</scope>
    <source>
        <strain evidence="3 4">N6B1</strain>
    </source>
</reference>
<feature type="region of interest" description="Disordered" evidence="1">
    <location>
        <begin position="36"/>
        <end position="59"/>
    </location>
</feature>
<protein>
    <recommendedName>
        <fullName evidence="5">Transmembrane protein</fullName>
    </recommendedName>
</protein>
<evidence type="ECO:0000313" key="3">
    <source>
        <dbReference type="EMBL" id="MQW33546.1"/>
    </source>
</evidence>
<evidence type="ECO:0008006" key="5">
    <source>
        <dbReference type="Google" id="ProtNLM"/>
    </source>
</evidence>
<sequence length="115" mass="12216">MKKLSIALLSTALVALSFAPIAEAKFRGFGGGGFRSKSSFSRTYTAPKPTYRPAPSRPTTVYNRTTVVQQKSGGGMFSSIVGTVVGMSVYNWLFGEDEQQQVPAVAPVPTPAPTN</sequence>
<dbReference type="AlphaFoldDB" id="A0AAW9TLJ6"/>
<organism evidence="3 4">
    <name type="scientific">Rhizobium meliloti</name>
    <name type="common">Ensifer meliloti</name>
    <name type="synonym">Sinorhizobium meliloti</name>
    <dbReference type="NCBI Taxonomy" id="382"/>
    <lineage>
        <taxon>Bacteria</taxon>
        <taxon>Pseudomonadati</taxon>
        <taxon>Pseudomonadota</taxon>
        <taxon>Alphaproteobacteria</taxon>
        <taxon>Hyphomicrobiales</taxon>
        <taxon>Rhizobiaceae</taxon>
        <taxon>Sinorhizobium/Ensifer group</taxon>
        <taxon>Sinorhizobium</taxon>
    </lineage>
</organism>